<comment type="caution">
    <text evidence="1">The sequence shown here is derived from an EMBL/GenBank/DDBJ whole genome shotgun (WGS) entry which is preliminary data.</text>
</comment>
<dbReference type="Proteomes" id="UP000499080">
    <property type="component" value="Unassembled WGS sequence"/>
</dbReference>
<proteinExistence type="predicted"/>
<protein>
    <submittedName>
        <fullName evidence="1">Uncharacterized protein</fullName>
    </submittedName>
</protein>
<organism evidence="1 2">
    <name type="scientific">Araneus ventricosus</name>
    <name type="common">Orbweaver spider</name>
    <name type="synonym">Epeira ventricosa</name>
    <dbReference type="NCBI Taxonomy" id="182803"/>
    <lineage>
        <taxon>Eukaryota</taxon>
        <taxon>Metazoa</taxon>
        <taxon>Ecdysozoa</taxon>
        <taxon>Arthropoda</taxon>
        <taxon>Chelicerata</taxon>
        <taxon>Arachnida</taxon>
        <taxon>Araneae</taxon>
        <taxon>Araneomorphae</taxon>
        <taxon>Entelegynae</taxon>
        <taxon>Araneoidea</taxon>
        <taxon>Araneidae</taxon>
        <taxon>Araneus</taxon>
    </lineage>
</organism>
<dbReference type="EMBL" id="BGPR01042046">
    <property type="protein sequence ID" value="GBO18432.1"/>
    <property type="molecule type" value="Genomic_DNA"/>
</dbReference>
<sequence length="83" mass="9247">MIGEDMQKFSESRVMRTIAIGRVPIRNLPKRVRTVLQYDKIEVTRTLKTSLKSVMVSLLGQCIANVPAGPESAFHFGDSLPIC</sequence>
<dbReference type="AlphaFoldDB" id="A0A4Y2V1N2"/>
<gene>
    <name evidence="1" type="ORF">AVEN_16383_1</name>
</gene>
<reference evidence="1 2" key="1">
    <citation type="journal article" date="2019" name="Sci. Rep.">
        <title>Orb-weaving spider Araneus ventricosus genome elucidates the spidroin gene catalogue.</title>
        <authorList>
            <person name="Kono N."/>
            <person name="Nakamura H."/>
            <person name="Ohtoshi R."/>
            <person name="Moran D.A.P."/>
            <person name="Shinohara A."/>
            <person name="Yoshida Y."/>
            <person name="Fujiwara M."/>
            <person name="Mori M."/>
            <person name="Tomita M."/>
            <person name="Arakawa K."/>
        </authorList>
    </citation>
    <scope>NUCLEOTIDE SEQUENCE [LARGE SCALE GENOMIC DNA]</scope>
</reference>
<accession>A0A4Y2V1N2</accession>
<evidence type="ECO:0000313" key="1">
    <source>
        <dbReference type="EMBL" id="GBO18432.1"/>
    </source>
</evidence>
<keyword evidence="2" id="KW-1185">Reference proteome</keyword>
<evidence type="ECO:0000313" key="2">
    <source>
        <dbReference type="Proteomes" id="UP000499080"/>
    </source>
</evidence>
<name>A0A4Y2V1N2_ARAVE</name>